<proteinExistence type="predicted"/>
<dbReference type="Proteomes" id="UP001283361">
    <property type="component" value="Unassembled WGS sequence"/>
</dbReference>
<gene>
    <name evidence="1" type="ORF">RRG08_029195</name>
</gene>
<name>A0AAE1E070_9GAST</name>
<sequence>MEAEQRQEPSKPDHNSMKKTILEEAVGKKTRFISLSDLADSGTAKNPETFLGCKRSVNSYSDDLSGLITWSRLTTLINTSSMYYDARVGHKWGALGFRYLGSSNLNGFVNLLRDSYQDSKHGKITFCYSLDRRSNRSSTPHGTRRVGDTADPPTHLPILYTATVLLLAPEPAGNPVTHGGAGSEETAIQLFFPLRFQEKVVLGRGQRRQCQGLLVTLSRA</sequence>
<protein>
    <submittedName>
        <fullName evidence="1">Uncharacterized protein</fullName>
    </submittedName>
</protein>
<evidence type="ECO:0000313" key="2">
    <source>
        <dbReference type="Proteomes" id="UP001283361"/>
    </source>
</evidence>
<reference evidence="1" key="1">
    <citation type="journal article" date="2023" name="G3 (Bethesda)">
        <title>A reference genome for the long-term kleptoplast-retaining sea slug Elysia crispata morphotype clarki.</title>
        <authorList>
            <person name="Eastman K.E."/>
            <person name="Pendleton A.L."/>
            <person name="Shaikh M.A."/>
            <person name="Suttiyut T."/>
            <person name="Ogas R."/>
            <person name="Tomko P."/>
            <person name="Gavelis G."/>
            <person name="Widhalm J.R."/>
            <person name="Wisecaver J.H."/>
        </authorList>
    </citation>
    <scope>NUCLEOTIDE SEQUENCE</scope>
    <source>
        <strain evidence="1">ECLA1</strain>
    </source>
</reference>
<organism evidence="1 2">
    <name type="scientific">Elysia crispata</name>
    <name type="common">lettuce slug</name>
    <dbReference type="NCBI Taxonomy" id="231223"/>
    <lineage>
        <taxon>Eukaryota</taxon>
        <taxon>Metazoa</taxon>
        <taxon>Spiralia</taxon>
        <taxon>Lophotrochozoa</taxon>
        <taxon>Mollusca</taxon>
        <taxon>Gastropoda</taxon>
        <taxon>Heterobranchia</taxon>
        <taxon>Euthyneura</taxon>
        <taxon>Panpulmonata</taxon>
        <taxon>Sacoglossa</taxon>
        <taxon>Placobranchoidea</taxon>
        <taxon>Plakobranchidae</taxon>
        <taxon>Elysia</taxon>
    </lineage>
</organism>
<dbReference type="AlphaFoldDB" id="A0AAE1E070"/>
<accession>A0AAE1E070</accession>
<dbReference type="EMBL" id="JAWDGP010001738">
    <property type="protein sequence ID" value="KAK3788745.1"/>
    <property type="molecule type" value="Genomic_DNA"/>
</dbReference>
<evidence type="ECO:0000313" key="1">
    <source>
        <dbReference type="EMBL" id="KAK3788745.1"/>
    </source>
</evidence>
<comment type="caution">
    <text evidence="1">The sequence shown here is derived from an EMBL/GenBank/DDBJ whole genome shotgun (WGS) entry which is preliminary data.</text>
</comment>
<keyword evidence="2" id="KW-1185">Reference proteome</keyword>